<evidence type="ECO:0000313" key="1">
    <source>
        <dbReference type="EMBL" id="TDY53309.1"/>
    </source>
</evidence>
<dbReference type="PANTHER" id="PTHR38436">
    <property type="entry name" value="POLYKETIDE CYCLASE SNOAL-LIKE DOMAIN"/>
    <property type="match status" value="1"/>
</dbReference>
<dbReference type="Gene3D" id="3.10.450.50">
    <property type="match status" value="1"/>
</dbReference>
<dbReference type="Proteomes" id="UP000295509">
    <property type="component" value="Unassembled WGS sequence"/>
</dbReference>
<dbReference type="AlphaFoldDB" id="A0A4R8M1H7"/>
<name>A0A4R8M1H7_9BURK</name>
<dbReference type="SUPFAM" id="SSF54427">
    <property type="entry name" value="NTF2-like"/>
    <property type="match status" value="1"/>
</dbReference>
<dbReference type="OrthoDB" id="9182871at2"/>
<protein>
    <submittedName>
        <fullName evidence="1">SnoaL-like polyketide cyclase</fullName>
    </submittedName>
</protein>
<accession>A0A4R8M1H7</accession>
<gene>
    <name evidence="1" type="ORF">BX592_103120</name>
</gene>
<keyword evidence="2" id="KW-1185">Reference proteome</keyword>
<dbReference type="RefSeq" id="WP_134190492.1">
    <property type="nucleotide sequence ID" value="NZ_JBHLUW010000013.1"/>
</dbReference>
<dbReference type="PANTHER" id="PTHR38436:SF1">
    <property type="entry name" value="ESTER CYCLASE"/>
    <property type="match status" value="1"/>
</dbReference>
<dbReference type="EMBL" id="SORE01000003">
    <property type="protein sequence ID" value="TDY53309.1"/>
    <property type="molecule type" value="Genomic_DNA"/>
</dbReference>
<evidence type="ECO:0000313" key="2">
    <source>
        <dbReference type="Proteomes" id="UP000295509"/>
    </source>
</evidence>
<organism evidence="1 2">
    <name type="scientific">Paraburkholderia rhizosphaerae</name>
    <dbReference type="NCBI Taxonomy" id="480658"/>
    <lineage>
        <taxon>Bacteria</taxon>
        <taxon>Pseudomonadati</taxon>
        <taxon>Pseudomonadota</taxon>
        <taxon>Betaproteobacteria</taxon>
        <taxon>Burkholderiales</taxon>
        <taxon>Burkholderiaceae</taxon>
        <taxon>Paraburkholderia</taxon>
    </lineage>
</organism>
<reference evidence="1 2" key="1">
    <citation type="submission" date="2019-03" db="EMBL/GenBank/DDBJ databases">
        <title>Genomic Encyclopedia of Type Strains, Phase III (KMG-III): the genomes of soil and plant-associated and newly described type strains.</title>
        <authorList>
            <person name="Whitman W."/>
        </authorList>
    </citation>
    <scope>NUCLEOTIDE SEQUENCE [LARGE SCALE GENOMIC DNA]</scope>
    <source>
        <strain evidence="1 2">LMG 29544</strain>
    </source>
</reference>
<sequence length="151" mass="16998">MTSHGEQAVRETIEQFYQAFSTKDVGLLRQVVTSDWEYIPEPPGAAPGPEQMSKIFADISIALPDMEVHILDMLIHGDRVGVRAQVTGTQTGNLLGIEATSKQVRFAIHSFHQMRDGRVAKTWHLEDWLTVFRQLGELPESVELCDRLGRL</sequence>
<dbReference type="GO" id="GO:0030638">
    <property type="term" value="P:polyketide metabolic process"/>
    <property type="evidence" value="ECO:0007669"/>
    <property type="project" value="InterPro"/>
</dbReference>
<dbReference type="InterPro" id="IPR009959">
    <property type="entry name" value="Cyclase_SnoaL-like"/>
</dbReference>
<proteinExistence type="predicted"/>
<comment type="caution">
    <text evidence="1">The sequence shown here is derived from an EMBL/GenBank/DDBJ whole genome shotgun (WGS) entry which is preliminary data.</text>
</comment>
<dbReference type="InterPro" id="IPR032710">
    <property type="entry name" value="NTF2-like_dom_sf"/>
</dbReference>
<dbReference type="Pfam" id="PF07366">
    <property type="entry name" value="SnoaL"/>
    <property type="match status" value="1"/>
</dbReference>